<keyword evidence="3" id="KW-0326">Glycosidase</keyword>
<dbReference type="Pfam" id="PF02156">
    <property type="entry name" value="Glyco_hydro_26"/>
    <property type="match status" value="1"/>
</dbReference>
<gene>
    <name evidence="8" type="ORF">CVU83_01675</name>
</gene>
<dbReference type="GO" id="GO:0006080">
    <property type="term" value="P:substituted mannan metabolic process"/>
    <property type="evidence" value="ECO:0007669"/>
    <property type="project" value="InterPro"/>
</dbReference>
<protein>
    <recommendedName>
        <fullName evidence="10">GH26 domain-containing protein</fullName>
    </recommendedName>
</protein>
<organism evidence="8 9">
    <name type="scientific">Candidatus Falkowbacteria bacterium HGW-Falkowbacteria-2</name>
    <dbReference type="NCBI Taxonomy" id="2013769"/>
    <lineage>
        <taxon>Bacteria</taxon>
        <taxon>Candidatus Falkowiibacteriota</taxon>
    </lineage>
</organism>
<reference evidence="8 9" key="1">
    <citation type="journal article" date="2017" name="ISME J.">
        <title>Potential for microbial H2 and metal transformations associated with novel bacteria and archaea in deep terrestrial subsurface sediments.</title>
        <authorList>
            <person name="Hernsdorf A.W."/>
            <person name="Amano Y."/>
            <person name="Miyakawa K."/>
            <person name="Ise K."/>
            <person name="Suzuki Y."/>
            <person name="Anantharaman K."/>
            <person name="Probst A."/>
            <person name="Burstein D."/>
            <person name="Thomas B.C."/>
            <person name="Banfield J.F."/>
        </authorList>
    </citation>
    <scope>NUCLEOTIDE SEQUENCE [LARGE SCALE GENOMIC DNA]</scope>
    <source>
        <strain evidence="8">HGW-Falkowbacteria-2</strain>
    </source>
</reference>
<dbReference type="InterPro" id="IPR000805">
    <property type="entry name" value="Glyco_hydro_26"/>
</dbReference>
<feature type="domain" description="GH26" evidence="6">
    <location>
        <begin position="184"/>
        <end position="469"/>
    </location>
</feature>
<keyword evidence="5" id="KW-1133">Transmembrane helix</keyword>
<dbReference type="PANTHER" id="PTHR40079:SF4">
    <property type="entry name" value="GH26 DOMAIN-CONTAINING PROTEIN-RELATED"/>
    <property type="match status" value="1"/>
</dbReference>
<dbReference type="PROSITE" id="PS51764">
    <property type="entry name" value="GH26"/>
    <property type="match status" value="1"/>
</dbReference>
<dbReference type="EMBL" id="PHAH01000017">
    <property type="protein sequence ID" value="PKM88468.1"/>
    <property type="molecule type" value="Genomic_DNA"/>
</dbReference>
<dbReference type="Proteomes" id="UP000233325">
    <property type="component" value="Unassembled WGS sequence"/>
</dbReference>
<evidence type="ECO:0000256" key="1">
    <source>
        <dbReference type="ARBA" id="ARBA00007754"/>
    </source>
</evidence>
<evidence type="ECO:0000256" key="3">
    <source>
        <dbReference type="ARBA" id="ARBA00023295"/>
    </source>
</evidence>
<evidence type="ECO:0000256" key="5">
    <source>
        <dbReference type="SAM" id="Phobius"/>
    </source>
</evidence>
<evidence type="ECO:0000259" key="6">
    <source>
        <dbReference type="PROSITE" id="PS51764"/>
    </source>
</evidence>
<evidence type="ECO:0000256" key="4">
    <source>
        <dbReference type="PROSITE-ProRule" id="PRU01100"/>
    </source>
</evidence>
<evidence type="ECO:0000256" key="2">
    <source>
        <dbReference type="ARBA" id="ARBA00022801"/>
    </source>
</evidence>
<proteinExistence type="inferred from homology"/>
<dbReference type="PRINTS" id="PR00739">
    <property type="entry name" value="GLHYDRLASE26"/>
</dbReference>
<sequence>MQTENFNQPNRLLLYVPVFIAAIIFFAHTLPQAIFDAQAADKFKIGDTVTVTTTSLNVRADAGTNARVLGAQKINSSGVITAGPKSANGFNWWQINYNSGIDGWSADSYLRLTVATPVAQPAGTKFKTQDRVRINTAALNVRSNAGVGSSILGTQRLNSTGTVVSGPRAANGYNWWQINYDLGTDGWSAEAFLDKIATAPAAGPGSSTSLLWGAYAGNNPGNLEEFERLVGKSVDIQTVFVGWNDPFPREIGFRLKRDGKTMLIFWEPYSASLEAINAGRSDEYIATFAAQAKEYGAPIIMSPLHEMNGNWNPWGGYGFDDRPINSPSLIIAVWKRMHDAFLDADNVKFAWAVNNVSVPNIPANAASVYYPGDAYVDYVGVDGFNFGNPWQDFRQVFDESMKEMEKYNKPIYLFSLASAPGPDKAEWIKEGLGTIIKQYPNIAGWVWFNQNGPDRNWTINSDTASLEAFKSIIP</sequence>
<comment type="similarity">
    <text evidence="1 4">Belongs to the glycosyl hydrolase 26 family.</text>
</comment>
<dbReference type="InterPro" id="IPR003646">
    <property type="entry name" value="SH3-like_bac-type"/>
</dbReference>
<comment type="caution">
    <text evidence="4">Lacks conserved residue(s) required for the propagation of feature annotation.</text>
</comment>
<dbReference type="AlphaFoldDB" id="A0A2N2E187"/>
<evidence type="ECO:0000259" key="7">
    <source>
        <dbReference type="PROSITE" id="PS51781"/>
    </source>
</evidence>
<feature type="transmembrane region" description="Helical" evidence="5">
    <location>
        <begin position="12"/>
        <end position="30"/>
    </location>
</feature>
<evidence type="ECO:0000313" key="9">
    <source>
        <dbReference type="Proteomes" id="UP000233325"/>
    </source>
</evidence>
<evidence type="ECO:0008006" key="10">
    <source>
        <dbReference type="Google" id="ProtNLM"/>
    </source>
</evidence>
<dbReference type="PANTHER" id="PTHR40079">
    <property type="entry name" value="MANNAN ENDO-1,4-BETA-MANNOSIDASE E-RELATED"/>
    <property type="match status" value="1"/>
</dbReference>
<dbReference type="InterPro" id="IPR022790">
    <property type="entry name" value="GH26_dom"/>
</dbReference>
<keyword evidence="5" id="KW-0472">Membrane</keyword>
<dbReference type="InterPro" id="IPR017853">
    <property type="entry name" value="GH"/>
</dbReference>
<accession>A0A2N2E187</accession>
<keyword evidence="5" id="KW-0812">Transmembrane</keyword>
<dbReference type="Gene3D" id="3.20.20.80">
    <property type="entry name" value="Glycosidases"/>
    <property type="match status" value="1"/>
</dbReference>
<evidence type="ECO:0000313" key="8">
    <source>
        <dbReference type="EMBL" id="PKM88468.1"/>
    </source>
</evidence>
<dbReference type="SUPFAM" id="SSF51445">
    <property type="entry name" value="(Trans)glycosidases"/>
    <property type="match status" value="1"/>
</dbReference>
<comment type="caution">
    <text evidence="8">The sequence shown here is derived from an EMBL/GenBank/DDBJ whole genome shotgun (WGS) entry which is preliminary data.</text>
</comment>
<name>A0A2N2E187_9BACT</name>
<feature type="domain" description="SH3b" evidence="7">
    <location>
        <begin position="46"/>
        <end position="114"/>
    </location>
</feature>
<dbReference type="Gene3D" id="2.30.30.40">
    <property type="entry name" value="SH3 Domains"/>
    <property type="match status" value="2"/>
</dbReference>
<keyword evidence="2" id="KW-0378">Hydrolase</keyword>
<dbReference type="PROSITE" id="PS51781">
    <property type="entry name" value="SH3B"/>
    <property type="match status" value="1"/>
</dbReference>
<dbReference type="GO" id="GO:0016985">
    <property type="term" value="F:mannan endo-1,4-beta-mannosidase activity"/>
    <property type="evidence" value="ECO:0007669"/>
    <property type="project" value="InterPro"/>
</dbReference>